<name>A0A1A9WNG5_9MUSC</name>
<accession>A0A1A9WNG5</accession>
<evidence type="ECO:0000256" key="8">
    <source>
        <dbReference type="RuleBase" id="RU003857"/>
    </source>
</evidence>
<proteinExistence type="inferred from homology"/>
<evidence type="ECO:0000313" key="13">
    <source>
        <dbReference type="Proteomes" id="UP000091820"/>
    </source>
</evidence>
<organism evidence="12 13">
    <name type="scientific">Glossina brevipalpis</name>
    <dbReference type="NCBI Taxonomy" id="37001"/>
    <lineage>
        <taxon>Eukaryota</taxon>
        <taxon>Metazoa</taxon>
        <taxon>Ecdysozoa</taxon>
        <taxon>Arthropoda</taxon>
        <taxon>Hexapoda</taxon>
        <taxon>Insecta</taxon>
        <taxon>Pterygota</taxon>
        <taxon>Neoptera</taxon>
        <taxon>Endopterygota</taxon>
        <taxon>Diptera</taxon>
        <taxon>Brachycera</taxon>
        <taxon>Muscomorpha</taxon>
        <taxon>Hippoboscoidea</taxon>
        <taxon>Glossinidae</taxon>
        <taxon>Glossina</taxon>
    </lineage>
</organism>
<feature type="domain" description="Potassium channel" evidence="11">
    <location>
        <begin position="249"/>
        <end position="327"/>
    </location>
</feature>
<feature type="region of interest" description="Disordered" evidence="9">
    <location>
        <begin position="347"/>
        <end position="386"/>
    </location>
</feature>
<dbReference type="PANTHER" id="PTHR11003:SF249">
    <property type="entry name" value="TWO PORE POTASSIUM CHANNEL PROTEIN SUP-9"/>
    <property type="match status" value="1"/>
</dbReference>
<evidence type="ECO:0000256" key="6">
    <source>
        <dbReference type="ARBA" id="ARBA00023136"/>
    </source>
</evidence>
<dbReference type="Pfam" id="PF07885">
    <property type="entry name" value="Ion_trans_2"/>
    <property type="match status" value="2"/>
</dbReference>
<evidence type="ECO:0000256" key="2">
    <source>
        <dbReference type="ARBA" id="ARBA00022448"/>
    </source>
</evidence>
<dbReference type="InterPro" id="IPR013099">
    <property type="entry name" value="K_chnl_dom"/>
</dbReference>
<reference evidence="13" key="1">
    <citation type="submission" date="2014-03" db="EMBL/GenBank/DDBJ databases">
        <authorList>
            <person name="Aksoy S."/>
            <person name="Warren W."/>
            <person name="Wilson R.K."/>
        </authorList>
    </citation>
    <scope>NUCLEOTIDE SEQUENCE [LARGE SCALE GENOMIC DNA]</scope>
    <source>
        <strain evidence="13">IAEA</strain>
    </source>
</reference>
<keyword evidence="7 8" id="KW-0407">Ion channel</keyword>
<dbReference type="STRING" id="37001.A0A1A9WNG5"/>
<comment type="subcellular location">
    <subcellularLocation>
        <location evidence="1">Membrane</location>
        <topology evidence="1">Multi-pass membrane protein</topology>
    </subcellularLocation>
</comment>
<evidence type="ECO:0000259" key="11">
    <source>
        <dbReference type="Pfam" id="PF07885"/>
    </source>
</evidence>
<dbReference type="GO" id="GO:0015271">
    <property type="term" value="F:outward rectifier potassium channel activity"/>
    <property type="evidence" value="ECO:0007669"/>
    <property type="project" value="TreeGrafter"/>
</dbReference>
<dbReference type="PRINTS" id="PR01333">
    <property type="entry name" value="2POREKCHANEL"/>
</dbReference>
<evidence type="ECO:0000256" key="9">
    <source>
        <dbReference type="SAM" id="MobiDB-lite"/>
    </source>
</evidence>
<dbReference type="VEuPathDB" id="VectorBase:GBRI026084"/>
<feature type="transmembrane region" description="Helical" evidence="10">
    <location>
        <begin position="189"/>
        <end position="209"/>
    </location>
</feature>
<feature type="compositionally biased region" description="Polar residues" evidence="9">
    <location>
        <begin position="347"/>
        <end position="359"/>
    </location>
</feature>
<reference evidence="12" key="2">
    <citation type="submission" date="2020-05" db="UniProtKB">
        <authorList>
            <consortium name="EnsemblMetazoa"/>
        </authorList>
    </citation>
    <scope>IDENTIFICATION</scope>
    <source>
        <strain evidence="12">IAEA</strain>
    </source>
</reference>
<feature type="transmembrane region" description="Helical" evidence="10">
    <location>
        <begin position="272"/>
        <end position="290"/>
    </location>
</feature>
<dbReference type="GO" id="GO:0030322">
    <property type="term" value="P:stabilization of membrane potential"/>
    <property type="evidence" value="ECO:0007669"/>
    <property type="project" value="TreeGrafter"/>
</dbReference>
<dbReference type="GO" id="GO:0005886">
    <property type="term" value="C:plasma membrane"/>
    <property type="evidence" value="ECO:0007669"/>
    <property type="project" value="TreeGrafter"/>
</dbReference>
<evidence type="ECO:0000256" key="4">
    <source>
        <dbReference type="ARBA" id="ARBA00022989"/>
    </source>
</evidence>
<evidence type="ECO:0000256" key="7">
    <source>
        <dbReference type="ARBA" id="ARBA00023303"/>
    </source>
</evidence>
<dbReference type="GO" id="GO:0022841">
    <property type="term" value="F:potassium ion leak channel activity"/>
    <property type="evidence" value="ECO:0007669"/>
    <property type="project" value="TreeGrafter"/>
</dbReference>
<comment type="similarity">
    <text evidence="8">Belongs to the two pore domain potassium channel (TC 1.A.1.8) family.</text>
</comment>
<dbReference type="InterPro" id="IPR003280">
    <property type="entry name" value="2pore_dom_K_chnl"/>
</dbReference>
<evidence type="ECO:0000256" key="3">
    <source>
        <dbReference type="ARBA" id="ARBA00022692"/>
    </source>
</evidence>
<dbReference type="PANTHER" id="PTHR11003">
    <property type="entry name" value="POTASSIUM CHANNEL, SUBFAMILY K"/>
    <property type="match status" value="1"/>
</dbReference>
<keyword evidence="3 8" id="KW-0812">Transmembrane</keyword>
<feature type="domain" description="Potassium channel" evidence="11">
    <location>
        <begin position="157"/>
        <end position="211"/>
    </location>
</feature>
<feature type="transmembrane region" description="Helical" evidence="10">
    <location>
        <begin position="158"/>
        <end position="177"/>
    </location>
</feature>
<dbReference type="Gene3D" id="1.10.287.70">
    <property type="match status" value="1"/>
</dbReference>
<keyword evidence="6 10" id="KW-0472">Membrane</keyword>
<feature type="transmembrane region" description="Helical" evidence="10">
    <location>
        <begin position="302"/>
        <end position="327"/>
    </location>
</feature>
<evidence type="ECO:0000313" key="12">
    <source>
        <dbReference type="EnsemblMetazoa" id="GBRI026084-PA"/>
    </source>
</evidence>
<dbReference type="PRINTS" id="PR01586">
    <property type="entry name" value="TWIKCHANNEL"/>
</dbReference>
<dbReference type="SUPFAM" id="SSF81324">
    <property type="entry name" value="Voltage-gated potassium channels"/>
    <property type="match status" value="2"/>
</dbReference>
<keyword evidence="5 8" id="KW-0406">Ion transport</keyword>
<dbReference type="Proteomes" id="UP000091820">
    <property type="component" value="Unassembled WGS sequence"/>
</dbReference>
<feature type="transmembrane region" description="Helical" evidence="10">
    <location>
        <begin position="77"/>
        <end position="100"/>
    </location>
</feature>
<evidence type="ECO:0000256" key="1">
    <source>
        <dbReference type="ARBA" id="ARBA00004141"/>
    </source>
</evidence>
<protein>
    <recommendedName>
        <fullName evidence="11">Potassium channel domain-containing protein</fullName>
    </recommendedName>
</protein>
<keyword evidence="13" id="KW-1185">Reference proteome</keyword>
<dbReference type="EnsemblMetazoa" id="GBRI026084-RA">
    <property type="protein sequence ID" value="GBRI026084-PA"/>
    <property type="gene ID" value="GBRI026084"/>
</dbReference>
<sequence>MSKEKGRVTLAESVSTYSQVGESPSLADIQPSSMGLTGRISIGSIRLMRSNYAYYPADTFGHDHRHHFCTRLRKERLWFSFYILFYFAYLIMGAVTIHIIEVPTEKNKRREIYELRDNFLEMYPQILDNDLEDFLAAVIQANNVGISPLRNASKDLNWNFGQAILFTTSVVTTIGYGRVTPLSDSGKMFCIIFASIGIPLTLVLMSATVEKFLPPANRLLCTLNNILGPRLHPVYVRIILLTIVGSSVLFVFFIIPAIIYAYLEPSWTGLDAFYFCFISLTTIGLGDYVPEEATRDDPNLYVLYKLMLCVYLILSLIAMMFVLTIFYDIPQMNLTHLLTEGEYSEPSTRHLTGVTSTTESIDDQRRSSSTRRPRVRIAGSATSLEK</sequence>
<evidence type="ECO:0000256" key="10">
    <source>
        <dbReference type="SAM" id="Phobius"/>
    </source>
</evidence>
<evidence type="ECO:0000256" key="5">
    <source>
        <dbReference type="ARBA" id="ARBA00023065"/>
    </source>
</evidence>
<keyword evidence="4 10" id="KW-1133">Transmembrane helix</keyword>
<dbReference type="InterPro" id="IPR005408">
    <property type="entry name" value="2pore_dom_K_chnl_TWIK"/>
</dbReference>
<feature type="transmembrane region" description="Helical" evidence="10">
    <location>
        <begin position="234"/>
        <end position="260"/>
    </location>
</feature>
<dbReference type="AlphaFoldDB" id="A0A1A9WNG5"/>
<keyword evidence="2 8" id="KW-0813">Transport</keyword>